<evidence type="ECO:0000256" key="1">
    <source>
        <dbReference type="SAM" id="MobiDB-lite"/>
    </source>
</evidence>
<protein>
    <submittedName>
        <fullName evidence="2">PTAC14</fullName>
    </submittedName>
</protein>
<dbReference type="Gramene" id="PGSC0003DMT400033273">
    <property type="protein sequence ID" value="PGSC0003DMT400033273"/>
    <property type="gene ID" value="PGSC0003DMG400012780"/>
</dbReference>
<evidence type="ECO:0000313" key="3">
    <source>
        <dbReference type="Proteomes" id="UP000011115"/>
    </source>
</evidence>
<dbReference type="InterPro" id="IPR036464">
    <property type="entry name" value="Rubisco_LSMT_subst-bd_sf"/>
</dbReference>
<dbReference type="Gene3D" id="3.90.1420.10">
    <property type="entry name" value="Rubisco LSMT, substrate-binding domain"/>
    <property type="match status" value="1"/>
</dbReference>
<name>M1AYW2_SOLTU</name>
<dbReference type="HOGENOM" id="CLU_1374322_0_0_1"/>
<dbReference type="EnsemblPlants" id="PGSC0003DMT400033273">
    <property type="protein sequence ID" value="PGSC0003DMT400033273"/>
    <property type="gene ID" value="PGSC0003DMG400012780"/>
</dbReference>
<keyword evidence="3" id="KW-1185">Reference proteome</keyword>
<dbReference type="STRING" id="4113.M1AYW2"/>
<organism evidence="2 3">
    <name type="scientific">Solanum tuberosum</name>
    <name type="common">Potato</name>
    <dbReference type="NCBI Taxonomy" id="4113"/>
    <lineage>
        <taxon>Eukaryota</taxon>
        <taxon>Viridiplantae</taxon>
        <taxon>Streptophyta</taxon>
        <taxon>Embryophyta</taxon>
        <taxon>Tracheophyta</taxon>
        <taxon>Spermatophyta</taxon>
        <taxon>Magnoliopsida</taxon>
        <taxon>eudicotyledons</taxon>
        <taxon>Gunneridae</taxon>
        <taxon>Pentapetalae</taxon>
        <taxon>asterids</taxon>
        <taxon>lamiids</taxon>
        <taxon>Solanales</taxon>
        <taxon>Solanaceae</taxon>
        <taxon>Solanoideae</taxon>
        <taxon>Solaneae</taxon>
        <taxon>Solanum</taxon>
    </lineage>
</organism>
<dbReference type="eggNOG" id="ENOG502QV24">
    <property type="taxonomic scope" value="Eukaryota"/>
</dbReference>
<feature type="compositionally biased region" description="Basic and acidic residues" evidence="1">
    <location>
        <begin position="30"/>
        <end position="45"/>
    </location>
</feature>
<reference evidence="2" key="2">
    <citation type="submission" date="2015-06" db="UniProtKB">
        <authorList>
            <consortium name="EnsemblPlants"/>
        </authorList>
    </citation>
    <scope>IDENTIFICATION</scope>
    <source>
        <strain evidence="2">DM1-3 516 R44</strain>
    </source>
</reference>
<dbReference type="Proteomes" id="UP000011115">
    <property type="component" value="Unassembled WGS sequence"/>
</dbReference>
<dbReference type="SUPFAM" id="SSF81822">
    <property type="entry name" value="RuBisCo LSMT C-terminal, substrate-binding domain"/>
    <property type="match status" value="1"/>
</dbReference>
<reference evidence="3" key="1">
    <citation type="journal article" date="2011" name="Nature">
        <title>Genome sequence and analysis of the tuber crop potato.</title>
        <authorList>
            <consortium name="The Potato Genome Sequencing Consortium"/>
        </authorList>
    </citation>
    <scope>NUCLEOTIDE SEQUENCE [LARGE SCALE GENOMIC DNA]</scope>
    <source>
        <strain evidence="3">cv. DM1-3 516 R44</strain>
    </source>
</reference>
<accession>M1AYW2</accession>
<dbReference type="PaxDb" id="4113-PGSC0003DMT400033273"/>
<feature type="region of interest" description="Disordered" evidence="1">
    <location>
        <begin position="24"/>
        <end position="51"/>
    </location>
</feature>
<proteinExistence type="predicted"/>
<sequence>MIHDNMDISQLMVYSQQVEETRLRKKNREVKRARTDDGNSSKSKFEGQSGPRYLDFKAKHGHYLAKRNKTAEKTKKRRLEDHLMHSNPCLKLEAGKLSNDGDMFVDGPIIAATRTLPIWSDGDLPPTPSLERKVVKELQEECHQMLAEFSTTDEDQKILDSMPECSRTLEAAIKYRLHQKLLIEKVIQALDIYQDMILL</sequence>
<dbReference type="InParanoid" id="M1AYW2"/>
<evidence type="ECO:0000313" key="2">
    <source>
        <dbReference type="EnsemblPlants" id="PGSC0003DMT400033273"/>
    </source>
</evidence>
<dbReference type="AlphaFoldDB" id="M1AYW2"/>